<dbReference type="InterPro" id="IPR029045">
    <property type="entry name" value="ClpP/crotonase-like_dom_sf"/>
</dbReference>
<dbReference type="RefSeq" id="WP_002715513.1">
    <property type="nucleotide sequence ID" value="NZ_UFSI01000001.1"/>
</dbReference>
<organism evidence="1 2">
    <name type="scientific">Afipia felis</name>
    <name type="common">Cat scratch disease bacillus</name>
    <dbReference type="NCBI Taxonomy" id="1035"/>
    <lineage>
        <taxon>Bacteria</taxon>
        <taxon>Pseudomonadati</taxon>
        <taxon>Pseudomonadota</taxon>
        <taxon>Alphaproteobacteria</taxon>
        <taxon>Hyphomicrobiales</taxon>
        <taxon>Nitrobacteraceae</taxon>
        <taxon>Afipia</taxon>
    </lineage>
</organism>
<dbReference type="EMBL" id="UIGB01000001">
    <property type="protein sequence ID" value="SUU84688.1"/>
    <property type="molecule type" value="Genomic_DNA"/>
</dbReference>
<protein>
    <submittedName>
        <fullName evidence="1">Malonate decarboxylase, gamma subunit</fullName>
    </submittedName>
</protein>
<evidence type="ECO:0000313" key="2">
    <source>
        <dbReference type="Proteomes" id="UP000254343"/>
    </source>
</evidence>
<proteinExistence type="predicted"/>
<dbReference type="Pfam" id="PF06833">
    <property type="entry name" value="MdcE"/>
    <property type="match status" value="1"/>
</dbReference>
<dbReference type="Gene3D" id="3.90.226.10">
    <property type="entry name" value="2-enoyl-CoA Hydratase, Chain A, domain 1"/>
    <property type="match status" value="1"/>
</dbReference>
<gene>
    <name evidence="1" type="ORF">NCTC12722_01886</name>
</gene>
<name>A0A380W6W1_AFIFE</name>
<evidence type="ECO:0000313" key="1">
    <source>
        <dbReference type="EMBL" id="SUU84688.1"/>
    </source>
</evidence>
<sequence>MNEQSRQSLERLFSELFGESYKVDFDGSLLHGEATFGGKTIAILGTSERAYISASLALEQARIVLDVMRDHPGRPILLVVENSGQKLSLFDELIGNNGFIAHLSTCLDAARRRGHKVIGLVHDLAISGGFMATGMATGDCYACEGAELRVMAPEAMSRITRIPLERLGELTKSNPILGPGVANFERIGAIAGVWSGDLRAHLRNALASPDCEDSRRDLGEERGGRQLAAKVARAVREGRQRL</sequence>
<dbReference type="AlphaFoldDB" id="A0A380W6W1"/>
<accession>A0A380W6W1</accession>
<dbReference type="SUPFAM" id="SSF52096">
    <property type="entry name" value="ClpP/crotonase"/>
    <property type="match status" value="1"/>
</dbReference>
<reference evidence="1 2" key="1">
    <citation type="submission" date="2018-06" db="EMBL/GenBank/DDBJ databases">
        <authorList>
            <consortium name="Pathogen Informatics"/>
            <person name="Doyle S."/>
        </authorList>
    </citation>
    <scope>NUCLEOTIDE SEQUENCE [LARGE SCALE GENOMIC DNA]</scope>
    <source>
        <strain evidence="1 2">NCTC12722</strain>
    </source>
</reference>
<dbReference type="Proteomes" id="UP000254343">
    <property type="component" value="Unassembled WGS sequence"/>
</dbReference>
<dbReference type="OrthoDB" id="5984377at2"/>